<keyword evidence="9" id="KW-1185">Reference proteome</keyword>
<reference evidence="8" key="1">
    <citation type="submission" date="2022-01" db="EMBL/GenBank/DDBJ databases">
        <authorList>
            <person name="King R."/>
        </authorList>
    </citation>
    <scope>NUCLEOTIDE SEQUENCE</scope>
</reference>
<dbReference type="Pfam" id="PF00128">
    <property type="entry name" value="Alpha-amylase"/>
    <property type="match status" value="1"/>
</dbReference>
<evidence type="ECO:0000256" key="4">
    <source>
        <dbReference type="ARBA" id="ARBA00023180"/>
    </source>
</evidence>
<evidence type="ECO:0000313" key="9">
    <source>
        <dbReference type="Proteomes" id="UP001153709"/>
    </source>
</evidence>
<feature type="chain" id="PRO_5040509689" description="alpha-glucosidase" evidence="6">
    <location>
        <begin position="21"/>
        <end position="575"/>
    </location>
</feature>
<dbReference type="SMART" id="SM00642">
    <property type="entry name" value="Aamy"/>
    <property type="match status" value="1"/>
</dbReference>
<sequence>MWKLTIFFYFSIYCLDSNKASQLSTDDDWWKTATFYQIYPKSFKDSDGNGIGDLQGVIEKLDYIKDLGVTGVWLSPIFKSPQADNGYDISDYRDIDPQFGTLEIFLELLKEAHQRGIKVILDYVPNHTSEQHEWFKKSENGEKPYDEYYIWKDGKNGSKTEPPNNWLGVFGHSAWTWSEKRQQFYYHKFLKEQPDLDYRNPLVRKEMKDVLSFWLDTHNVDGVRMDAIASLVEDAAFLDEPKSNIPGVPDFQYDYLTHIYTENQPETYEVVYEWRSHLESISKKKESSRICMAEDGANFTVTLPYYGNANGSVLGAHFPFNFFFLPLNTTSNGAEIASIINEWLIRLPKIYTLNWVLGNHDNHRIASRVGKEKVDALNMLTAVLPGIQVTYNGEEIGMEDGEVTCEQGDDLTSNCTLYPSVSRDFERTPFQWDNSEFAGFTNGTSTWLPVSRNKDNCNVADQLKDDRSHLNIYKSLQKLRQTLNSRSEIEVSAQGNDKNILAVVRFNKVNGANSDLVEFICNLGNSAADVTLVDNNNIALKVLISSKNSKRKPGDIVSSRTLVLDPYEALILGEV</sequence>
<evidence type="ECO:0000256" key="2">
    <source>
        <dbReference type="ARBA" id="ARBA00008061"/>
    </source>
</evidence>
<dbReference type="AlphaFoldDB" id="A0A9N9SYV4"/>
<gene>
    <name evidence="8" type="ORF">DIABBA_LOCUS5728</name>
</gene>
<keyword evidence="4" id="KW-0325">Glycoprotein</keyword>
<dbReference type="Proteomes" id="UP001153709">
    <property type="component" value="Chromosome 3"/>
</dbReference>
<keyword evidence="5" id="KW-0326">Glycosidase</keyword>
<dbReference type="InterPro" id="IPR045857">
    <property type="entry name" value="O16G_dom_2"/>
</dbReference>
<evidence type="ECO:0000256" key="5">
    <source>
        <dbReference type="ARBA" id="ARBA00023295"/>
    </source>
</evidence>
<keyword evidence="5" id="KW-0378">Hydrolase</keyword>
<evidence type="ECO:0000256" key="1">
    <source>
        <dbReference type="ARBA" id="ARBA00001657"/>
    </source>
</evidence>
<dbReference type="SUPFAM" id="SSF51445">
    <property type="entry name" value="(Trans)glycosidases"/>
    <property type="match status" value="1"/>
</dbReference>
<dbReference type="FunFam" id="3.90.400.10:FF:000001">
    <property type="entry name" value="Maltase A3, isoform A"/>
    <property type="match status" value="1"/>
</dbReference>
<evidence type="ECO:0000259" key="7">
    <source>
        <dbReference type="SMART" id="SM00642"/>
    </source>
</evidence>
<proteinExistence type="inferred from homology"/>
<keyword evidence="6" id="KW-0732">Signal</keyword>
<dbReference type="EMBL" id="OU898278">
    <property type="protein sequence ID" value="CAG9832202.1"/>
    <property type="molecule type" value="Genomic_DNA"/>
</dbReference>
<comment type="catalytic activity">
    <reaction evidence="1">
        <text>Hydrolysis of terminal, non-reducing (1-&gt;4)-linked alpha-D-glucose residues with release of alpha-D-glucose.</text>
        <dbReference type="EC" id="3.2.1.20"/>
    </reaction>
</comment>
<dbReference type="GO" id="GO:0004558">
    <property type="term" value="F:alpha-1,4-glucosidase activity"/>
    <property type="evidence" value="ECO:0007669"/>
    <property type="project" value="UniProtKB-EC"/>
</dbReference>
<dbReference type="GO" id="GO:0005975">
    <property type="term" value="P:carbohydrate metabolic process"/>
    <property type="evidence" value="ECO:0007669"/>
    <property type="project" value="InterPro"/>
</dbReference>
<protein>
    <recommendedName>
        <fullName evidence="3">alpha-glucosidase</fullName>
        <ecNumber evidence="3">3.2.1.20</ecNumber>
    </recommendedName>
</protein>
<dbReference type="PANTHER" id="PTHR10357:SF179">
    <property type="entry name" value="NEUTRAL AND BASIC AMINO ACID TRANSPORT PROTEIN RBAT"/>
    <property type="match status" value="1"/>
</dbReference>
<evidence type="ECO:0000256" key="3">
    <source>
        <dbReference type="ARBA" id="ARBA00012741"/>
    </source>
</evidence>
<dbReference type="CDD" id="cd11328">
    <property type="entry name" value="AmyAc_maltase"/>
    <property type="match status" value="1"/>
</dbReference>
<accession>A0A9N9SYV4</accession>
<organism evidence="8 9">
    <name type="scientific">Diabrotica balteata</name>
    <name type="common">Banded cucumber beetle</name>
    <dbReference type="NCBI Taxonomy" id="107213"/>
    <lineage>
        <taxon>Eukaryota</taxon>
        <taxon>Metazoa</taxon>
        <taxon>Ecdysozoa</taxon>
        <taxon>Arthropoda</taxon>
        <taxon>Hexapoda</taxon>
        <taxon>Insecta</taxon>
        <taxon>Pterygota</taxon>
        <taxon>Neoptera</taxon>
        <taxon>Endopterygota</taxon>
        <taxon>Coleoptera</taxon>
        <taxon>Polyphaga</taxon>
        <taxon>Cucujiformia</taxon>
        <taxon>Chrysomeloidea</taxon>
        <taxon>Chrysomelidae</taxon>
        <taxon>Galerucinae</taxon>
        <taxon>Diabroticina</taxon>
        <taxon>Diabroticites</taxon>
        <taxon>Diabrotica</taxon>
    </lineage>
</organism>
<dbReference type="InterPro" id="IPR017853">
    <property type="entry name" value="GH"/>
</dbReference>
<dbReference type="Gene3D" id="3.90.400.10">
    <property type="entry name" value="Oligo-1,6-glucosidase, Domain 2"/>
    <property type="match status" value="1"/>
</dbReference>
<dbReference type="InterPro" id="IPR006047">
    <property type="entry name" value="GH13_cat_dom"/>
</dbReference>
<name>A0A9N9SYV4_DIABA</name>
<evidence type="ECO:0000256" key="6">
    <source>
        <dbReference type="SAM" id="SignalP"/>
    </source>
</evidence>
<comment type="similarity">
    <text evidence="2">Belongs to the glycosyl hydrolase 13 family.</text>
</comment>
<dbReference type="Gene3D" id="3.20.20.80">
    <property type="entry name" value="Glycosidases"/>
    <property type="match status" value="1"/>
</dbReference>
<feature type="signal peptide" evidence="6">
    <location>
        <begin position="1"/>
        <end position="20"/>
    </location>
</feature>
<evidence type="ECO:0000313" key="8">
    <source>
        <dbReference type="EMBL" id="CAG9832202.1"/>
    </source>
</evidence>
<dbReference type="OrthoDB" id="1740265at2759"/>
<feature type="domain" description="Glycosyl hydrolase family 13 catalytic" evidence="7">
    <location>
        <begin position="37"/>
        <end position="427"/>
    </location>
</feature>
<dbReference type="EC" id="3.2.1.20" evidence="3"/>
<dbReference type="PANTHER" id="PTHR10357">
    <property type="entry name" value="ALPHA-AMYLASE FAMILY MEMBER"/>
    <property type="match status" value="1"/>
</dbReference>